<reference evidence="1" key="1">
    <citation type="submission" date="2020-03" db="EMBL/GenBank/DDBJ databases">
        <title>The deep terrestrial virosphere.</title>
        <authorList>
            <person name="Holmfeldt K."/>
            <person name="Nilsson E."/>
            <person name="Simone D."/>
            <person name="Lopez-Fernandez M."/>
            <person name="Wu X."/>
            <person name="de Brujin I."/>
            <person name="Lundin D."/>
            <person name="Andersson A."/>
            <person name="Bertilsson S."/>
            <person name="Dopson M."/>
        </authorList>
    </citation>
    <scope>NUCLEOTIDE SEQUENCE</scope>
    <source>
        <strain evidence="2">MM415A02229</strain>
        <strain evidence="1">MM415B01469</strain>
    </source>
</reference>
<proteinExistence type="predicted"/>
<dbReference type="EMBL" id="MT141318">
    <property type="protein sequence ID" value="QJA58336.1"/>
    <property type="molecule type" value="Genomic_DNA"/>
</dbReference>
<dbReference type="PROSITE" id="PS51257">
    <property type="entry name" value="PROKAR_LIPOPROTEIN"/>
    <property type="match status" value="1"/>
</dbReference>
<accession>A0A6M3ILF5</accession>
<protein>
    <submittedName>
        <fullName evidence="1">Uncharacterized protein</fullName>
    </submittedName>
</protein>
<sequence length="158" mass="17419">MTNQERFLNWLYTNALAETATLAVITGTACPCMISRDSSRPSYSEQWHRDNPGAADCTGTGIISSTTTTTTFKGIFIAPGLVANTIPTMQERLMQIGEIRDDDLFLWGLVNSSTLAVVSILGASEYTHKITRNSIDYSIKTAWEIPQLGYAGHLRRRA</sequence>
<organism evidence="1">
    <name type="scientific">viral metagenome</name>
    <dbReference type="NCBI Taxonomy" id="1070528"/>
    <lineage>
        <taxon>unclassified sequences</taxon>
        <taxon>metagenomes</taxon>
        <taxon>organismal metagenomes</taxon>
    </lineage>
</organism>
<gene>
    <name evidence="2" type="ORF">MM415A02229_0009</name>
    <name evidence="1" type="ORF">MM415B01469_0014</name>
</gene>
<evidence type="ECO:0000313" key="2">
    <source>
        <dbReference type="EMBL" id="QJA73791.1"/>
    </source>
</evidence>
<name>A0A6M3ILF5_9ZZZZ</name>
<evidence type="ECO:0000313" key="1">
    <source>
        <dbReference type="EMBL" id="QJA58336.1"/>
    </source>
</evidence>
<dbReference type="AlphaFoldDB" id="A0A6M3ILF5"/>
<dbReference type="EMBL" id="MT142053">
    <property type="protein sequence ID" value="QJA73791.1"/>
    <property type="molecule type" value="Genomic_DNA"/>
</dbReference>